<dbReference type="Gene3D" id="3.10.450.50">
    <property type="match status" value="1"/>
</dbReference>
<feature type="domain" description="SnoaL-like" evidence="2">
    <location>
        <begin position="41"/>
        <end position="146"/>
    </location>
</feature>
<gene>
    <name evidence="3" type="ORF">GEU84_011400</name>
</gene>
<dbReference type="SUPFAM" id="SSF54427">
    <property type="entry name" value="NTF2-like"/>
    <property type="match status" value="1"/>
</dbReference>
<comment type="caution">
    <text evidence="3">The sequence shown here is derived from an EMBL/GenBank/DDBJ whole genome shotgun (WGS) entry which is preliminary data.</text>
</comment>
<evidence type="ECO:0000313" key="4">
    <source>
        <dbReference type="Proteomes" id="UP000484076"/>
    </source>
</evidence>
<sequence length="168" mass="18051">MKQALHTLLLPVVAASHLFAAAPVLAASDAAATETSNTAVVRGAFDAWAAQTGSVFDILSEDVAWTIPGSGPVAGTYIGRQSFLEDASLPLVNRLATPIVPEVHHIWAVEDRVIIRFDGTATTTSGAPYENQFVWIFRMEDGVVVEAEAFLDLIAYQNVVENNELRAD</sequence>
<organism evidence="3 4">
    <name type="scientific">Fertoeibacter niger</name>
    <dbReference type="NCBI Taxonomy" id="2656921"/>
    <lineage>
        <taxon>Bacteria</taxon>
        <taxon>Pseudomonadati</taxon>
        <taxon>Pseudomonadota</taxon>
        <taxon>Alphaproteobacteria</taxon>
        <taxon>Rhodobacterales</taxon>
        <taxon>Paracoccaceae</taxon>
        <taxon>Fertoeibacter</taxon>
    </lineage>
</organism>
<dbReference type="PANTHER" id="PTHR41252">
    <property type="entry name" value="BLR2505 PROTEIN"/>
    <property type="match status" value="1"/>
</dbReference>
<dbReference type="AlphaFoldDB" id="A0A8X8GVA3"/>
<dbReference type="EMBL" id="WHUT02000006">
    <property type="protein sequence ID" value="NUB44994.1"/>
    <property type="molecule type" value="Genomic_DNA"/>
</dbReference>
<dbReference type="InterPro" id="IPR032710">
    <property type="entry name" value="NTF2-like_dom_sf"/>
</dbReference>
<evidence type="ECO:0000313" key="3">
    <source>
        <dbReference type="EMBL" id="NUB44994.1"/>
    </source>
</evidence>
<dbReference type="InterPro" id="IPR037401">
    <property type="entry name" value="SnoaL-like"/>
</dbReference>
<name>A0A8X8GVA3_9RHOB</name>
<evidence type="ECO:0000256" key="1">
    <source>
        <dbReference type="SAM" id="SignalP"/>
    </source>
</evidence>
<accession>A0A8X8GVA3</accession>
<protein>
    <submittedName>
        <fullName evidence="3">Nuclear transport factor 2 family protein</fullName>
    </submittedName>
</protein>
<dbReference type="PANTHER" id="PTHR41252:SF1">
    <property type="entry name" value="BLR2505 PROTEIN"/>
    <property type="match status" value="1"/>
</dbReference>
<dbReference type="Proteomes" id="UP000484076">
    <property type="component" value="Unassembled WGS sequence"/>
</dbReference>
<evidence type="ECO:0000259" key="2">
    <source>
        <dbReference type="Pfam" id="PF12680"/>
    </source>
</evidence>
<feature type="signal peptide" evidence="1">
    <location>
        <begin position="1"/>
        <end position="26"/>
    </location>
</feature>
<dbReference type="Pfam" id="PF12680">
    <property type="entry name" value="SnoaL_2"/>
    <property type="match status" value="1"/>
</dbReference>
<reference evidence="3" key="1">
    <citation type="submission" date="2020-05" db="EMBL/GenBank/DDBJ databases">
        <title>Fertoebacter nigrum gen. nov., sp. nov., a new member of the family Rhodobacteraceae.</title>
        <authorList>
            <person name="Szuroczki S."/>
            <person name="Abbaszade G."/>
            <person name="Buni D."/>
            <person name="Schumann P."/>
            <person name="Toth E."/>
        </authorList>
    </citation>
    <scope>NUCLEOTIDE SEQUENCE</scope>
    <source>
        <strain evidence="3">RG-N-1a</strain>
    </source>
</reference>
<feature type="chain" id="PRO_5036487040" evidence="1">
    <location>
        <begin position="27"/>
        <end position="168"/>
    </location>
</feature>
<keyword evidence="1" id="KW-0732">Signal</keyword>
<keyword evidence="4" id="KW-1185">Reference proteome</keyword>
<proteinExistence type="predicted"/>